<keyword evidence="9 14" id="KW-0472">Membrane</keyword>
<comment type="similarity">
    <text evidence="2 14">Belongs to the UppP family.</text>
</comment>
<sequence>MQTCGAAWNRKTSARGKHKLDRPRPFWEQTTVRRIFLILSFSLAAALSASAQTPPSTAQSETALIGGEPLKELSTRDAIILGVIEGVTEFLPISSTGHLIIAGHALGLESEEPLRDSAGQPIWYKEPSKKYPEGIPLTQKLAVDTYTVVIQAGAIIAVVLIYWGRLTGILRGLMGQNTPGLRLLRNIIIACVPAVALGLTFGKLIDDYLFSIEAVIVALISGAVLMFAAERWRKQRPSTATSKLDPADLTVQQSLGIGLMQCLALWPGTSRSMVTMVGGYFAGLSPARSAEFSFLVGLPILTGAALLKGYKAGPAMISVLGVPSVLLGSFVAALSAAIAVKFLVSYLARNGLGIFAVYRLVLAALLAAWFFG</sequence>
<dbReference type="GO" id="GO:0046677">
    <property type="term" value="P:response to antibiotic"/>
    <property type="evidence" value="ECO:0007669"/>
    <property type="project" value="UniProtKB-UniRule"/>
</dbReference>
<feature type="transmembrane region" description="Helical" evidence="14">
    <location>
        <begin position="145"/>
        <end position="163"/>
    </location>
</feature>
<dbReference type="GO" id="GO:0050380">
    <property type="term" value="F:undecaprenyl-diphosphatase activity"/>
    <property type="evidence" value="ECO:0007669"/>
    <property type="project" value="UniProtKB-UniRule"/>
</dbReference>
<dbReference type="PANTHER" id="PTHR30622:SF3">
    <property type="entry name" value="UNDECAPRENYL-DIPHOSPHATASE"/>
    <property type="match status" value="1"/>
</dbReference>
<evidence type="ECO:0000256" key="5">
    <source>
        <dbReference type="ARBA" id="ARBA00022475"/>
    </source>
</evidence>
<keyword evidence="5 14" id="KW-1003">Cell membrane</keyword>
<dbReference type="Pfam" id="PF02673">
    <property type="entry name" value="BacA"/>
    <property type="match status" value="1"/>
</dbReference>
<evidence type="ECO:0000256" key="7">
    <source>
        <dbReference type="ARBA" id="ARBA00022801"/>
    </source>
</evidence>
<feature type="transmembrane region" description="Helical" evidence="14">
    <location>
        <begin position="352"/>
        <end position="371"/>
    </location>
</feature>
<evidence type="ECO:0000256" key="13">
    <source>
        <dbReference type="ARBA" id="ARBA00047594"/>
    </source>
</evidence>
<comment type="subcellular location">
    <subcellularLocation>
        <location evidence="1 14">Cell membrane</location>
        <topology evidence="1 14">Multi-pass membrane protein</topology>
    </subcellularLocation>
</comment>
<evidence type="ECO:0000256" key="6">
    <source>
        <dbReference type="ARBA" id="ARBA00022692"/>
    </source>
</evidence>
<accession>A0A556QNH8</accession>
<dbReference type="OrthoDB" id="9808289at2"/>
<evidence type="ECO:0000256" key="10">
    <source>
        <dbReference type="ARBA" id="ARBA00023251"/>
    </source>
</evidence>
<dbReference type="GO" id="GO:0008360">
    <property type="term" value="P:regulation of cell shape"/>
    <property type="evidence" value="ECO:0007669"/>
    <property type="project" value="UniProtKB-KW"/>
</dbReference>
<dbReference type="AlphaFoldDB" id="A0A556QNH8"/>
<feature type="transmembrane region" description="Helical" evidence="14">
    <location>
        <begin position="208"/>
        <end position="228"/>
    </location>
</feature>
<dbReference type="Proteomes" id="UP000315648">
    <property type="component" value="Unassembled WGS sequence"/>
</dbReference>
<comment type="function">
    <text evidence="14">Catalyzes the dephosphorylation of undecaprenyl diphosphate (UPP). Confers resistance to bacitracin.</text>
</comment>
<keyword evidence="7 14" id="KW-0378">Hydrolase</keyword>
<dbReference type="InterPro" id="IPR003824">
    <property type="entry name" value="UppP"/>
</dbReference>
<evidence type="ECO:0000313" key="16">
    <source>
        <dbReference type="EMBL" id="TSJ78208.1"/>
    </source>
</evidence>
<feature type="transmembrane region" description="Helical" evidence="14">
    <location>
        <begin position="319"/>
        <end position="340"/>
    </location>
</feature>
<dbReference type="GO" id="GO:0005886">
    <property type="term" value="C:plasma membrane"/>
    <property type="evidence" value="ECO:0007669"/>
    <property type="project" value="UniProtKB-SubCell"/>
</dbReference>
<gene>
    <name evidence="14" type="primary">uppP</name>
    <name evidence="16" type="ORF">FPL22_02560</name>
</gene>
<keyword evidence="10 14" id="KW-0046">Antibiotic resistance</keyword>
<evidence type="ECO:0000256" key="11">
    <source>
        <dbReference type="ARBA" id="ARBA00032707"/>
    </source>
</evidence>
<dbReference type="EMBL" id="VMBG01000001">
    <property type="protein sequence ID" value="TSJ78208.1"/>
    <property type="molecule type" value="Genomic_DNA"/>
</dbReference>
<evidence type="ECO:0000256" key="1">
    <source>
        <dbReference type="ARBA" id="ARBA00004651"/>
    </source>
</evidence>
<feature type="compositionally biased region" description="Basic residues" evidence="15">
    <location>
        <begin position="12"/>
        <end position="21"/>
    </location>
</feature>
<evidence type="ECO:0000256" key="9">
    <source>
        <dbReference type="ARBA" id="ARBA00023136"/>
    </source>
</evidence>
<keyword evidence="14" id="KW-0133">Cell shape</keyword>
<keyword evidence="8 14" id="KW-1133">Transmembrane helix</keyword>
<keyword evidence="17" id="KW-1185">Reference proteome</keyword>
<dbReference type="EC" id="3.6.1.27" evidence="3 14"/>
<evidence type="ECO:0000256" key="3">
    <source>
        <dbReference type="ARBA" id="ARBA00012374"/>
    </source>
</evidence>
<evidence type="ECO:0000256" key="4">
    <source>
        <dbReference type="ARBA" id="ARBA00021581"/>
    </source>
</evidence>
<dbReference type="PANTHER" id="PTHR30622">
    <property type="entry name" value="UNDECAPRENYL-DIPHOSPHATASE"/>
    <property type="match status" value="1"/>
</dbReference>
<keyword evidence="14" id="KW-0961">Cell wall biogenesis/degradation</keyword>
<feature type="transmembrane region" description="Helical" evidence="14">
    <location>
        <begin position="183"/>
        <end position="202"/>
    </location>
</feature>
<dbReference type="GO" id="GO:0009252">
    <property type="term" value="P:peptidoglycan biosynthetic process"/>
    <property type="evidence" value="ECO:0007669"/>
    <property type="project" value="UniProtKB-KW"/>
</dbReference>
<feature type="region of interest" description="Disordered" evidence="15">
    <location>
        <begin position="1"/>
        <end position="22"/>
    </location>
</feature>
<dbReference type="GO" id="GO:0071555">
    <property type="term" value="P:cell wall organization"/>
    <property type="evidence" value="ECO:0007669"/>
    <property type="project" value="UniProtKB-KW"/>
</dbReference>
<evidence type="ECO:0000256" key="14">
    <source>
        <dbReference type="HAMAP-Rule" id="MF_01006"/>
    </source>
</evidence>
<comment type="catalytic activity">
    <reaction evidence="13 14">
        <text>di-trans,octa-cis-undecaprenyl diphosphate + H2O = di-trans,octa-cis-undecaprenyl phosphate + phosphate + H(+)</text>
        <dbReference type="Rhea" id="RHEA:28094"/>
        <dbReference type="ChEBI" id="CHEBI:15377"/>
        <dbReference type="ChEBI" id="CHEBI:15378"/>
        <dbReference type="ChEBI" id="CHEBI:43474"/>
        <dbReference type="ChEBI" id="CHEBI:58405"/>
        <dbReference type="ChEBI" id="CHEBI:60392"/>
        <dbReference type="EC" id="3.6.1.27"/>
    </reaction>
</comment>
<evidence type="ECO:0000256" key="15">
    <source>
        <dbReference type="SAM" id="MobiDB-lite"/>
    </source>
</evidence>
<evidence type="ECO:0000256" key="12">
    <source>
        <dbReference type="ARBA" id="ARBA00032932"/>
    </source>
</evidence>
<evidence type="ECO:0000313" key="17">
    <source>
        <dbReference type="Proteomes" id="UP000315648"/>
    </source>
</evidence>
<evidence type="ECO:0000256" key="8">
    <source>
        <dbReference type="ARBA" id="ARBA00022989"/>
    </source>
</evidence>
<organism evidence="16 17">
    <name type="scientific">Rariglobus hedericola</name>
    <dbReference type="NCBI Taxonomy" id="2597822"/>
    <lineage>
        <taxon>Bacteria</taxon>
        <taxon>Pseudomonadati</taxon>
        <taxon>Verrucomicrobiota</taxon>
        <taxon>Opitutia</taxon>
        <taxon>Opitutales</taxon>
        <taxon>Opitutaceae</taxon>
        <taxon>Rariglobus</taxon>
    </lineage>
</organism>
<reference evidence="16 17" key="1">
    <citation type="submission" date="2019-07" db="EMBL/GenBank/DDBJ databases">
        <title>Description of 53C-WASEF.</title>
        <authorList>
            <person name="Pitt A."/>
            <person name="Hahn M.W."/>
        </authorList>
    </citation>
    <scope>NUCLEOTIDE SEQUENCE [LARGE SCALE GENOMIC DNA]</scope>
    <source>
        <strain evidence="16 17">53C-WASEF</strain>
    </source>
</reference>
<evidence type="ECO:0000256" key="2">
    <source>
        <dbReference type="ARBA" id="ARBA00010621"/>
    </source>
</evidence>
<protein>
    <recommendedName>
        <fullName evidence="4 14">Undecaprenyl-diphosphatase</fullName>
        <ecNumber evidence="3 14">3.6.1.27</ecNumber>
    </recommendedName>
    <alternativeName>
        <fullName evidence="12 14">Bacitracin resistance protein</fullName>
    </alternativeName>
    <alternativeName>
        <fullName evidence="11 14">Undecaprenyl pyrophosphate phosphatase</fullName>
    </alternativeName>
</protein>
<keyword evidence="14" id="KW-0573">Peptidoglycan synthesis</keyword>
<keyword evidence="6 14" id="KW-0812">Transmembrane</keyword>
<comment type="caution">
    <text evidence="16">The sequence shown here is derived from an EMBL/GenBank/DDBJ whole genome shotgun (WGS) entry which is preliminary data.</text>
</comment>
<comment type="miscellaneous">
    <text evidence="14">Bacitracin is thought to be involved in the inhibition of peptidoglycan synthesis by sequestering undecaprenyl diphosphate, thereby reducing the pool of lipid carrier available.</text>
</comment>
<name>A0A556QNH8_9BACT</name>
<dbReference type="HAMAP" id="MF_01006">
    <property type="entry name" value="Undec_diphosphatase"/>
    <property type="match status" value="1"/>
</dbReference>
<proteinExistence type="inferred from homology"/>